<evidence type="ECO:0000313" key="2">
    <source>
        <dbReference type="Proteomes" id="UP000005408"/>
    </source>
</evidence>
<dbReference type="Proteomes" id="UP000005408">
    <property type="component" value="Unassembled WGS sequence"/>
</dbReference>
<dbReference type="EnsemblMetazoa" id="G14608.1">
    <property type="protein sequence ID" value="G14608.1:cds"/>
    <property type="gene ID" value="G14608"/>
</dbReference>
<accession>A0A8W8ILQ1</accession>
<name>A0A8W8ILQ1_MAGGI</name>
<dbReference type="AlphaFoldDB" id="A0A8W8ILQ1"/>
<evidence type="ECO:0000313" key="1">
    <source>
        <dbReference type="EnsemblMetazoa" id="G14608.1:cds"/>
    </source>
</evidence>
<proteinExistence type="predicted"/>
<reference evidence="1" key="1">
    <citation type="submission" date="2022-08" db="UniProtKB">
        <authorList>
            <consortium name="EnsemblMetazoa"/>
        </authorList>
    </citation>
    <scope>IDENTIFICATION</scope>
    <source>
        <strain evidence="1">05x7-T-G4-1.051#20</strain>
    </source>
</reference>
<organism evidence="1 2">
    <name type="scientific">Magallana gigas</name>
    <name type="common">Pacific oyster</name>
    <name type="synonym">Crassostrea gigas</name>
    <dbReference type="NCBI Taxonomy" id="29159"/>
    <lineage>
        <taxon>Eukaryota</taxon>
        <taxon>Metazoa</taxon>
        <taxon>Spiralia</taxon>
        <taxon>Lophotrochozoa</taxon>
        <taxon>Mollusca</taxon>
        <taxon>Bivalvia</taxon>
        <taxon>Autobranchia</taxon>
        <taxon>Pteriomorphia</taxon>
        <taxon>Ostreida</taxon>
        <taxon>Ostreoidea</taxon>
        <taxon>Ostreidae</taxon>
        <taxon>Magallana</taxon>
    </lineage>
</organism>
<protein>
    <submittedName>
        <fullName evidence="1">Uncharacterized protein</fullName>
    </submittedName>
</protein>
<keyword evidence="2" id="KW-1185">Reference proteome</keyword>
<sequence length="199" mass="23560">MVKVGFEIRLCSLLTEYVSTTNTRTMTPVRKHILQLLMFLYGEENFKETGRFSYSKNKDVADQQKKYILYGYLLMEALKKNTIIETDLTTLQRMWGQHLLSLVNSDKANIAEKYERILHNSSETVFNIKRFQRNLERMKKSEPKSEDRTKLKSHVTKIGFSPFCFRRPRLLERITMSLKNTFGLGDPRDFLMLKFQDIQ</sequence>